<proteinExistence type="predicted"/>
<evidence type="ECO:0000313" key="2">
    <source>
        <dbReference type="Proteomes" id="UP001623592"/>
    </source>
</evidence>
<dbReference type="RefSeq" id="WP_406788627.1">
    <property type="nucleotide sequence ID" value="NZ_JBJIAA010000014.1"/>
</dbReference>
<reference evidence="1 2" key="1">
    <citation type="submission" date="2024-11" db="EMBL/GenBank/DDBJ databases">
        <authorList>
            <person name="Heng Y.C."/>
            <person name="Lim A.C.H."/>
            <person name="Lee J.K.Y."/>
            <person name="Kittelmann S."/>
        </authorList>
    </citation>
    <scope>NUCLEOTIDE SEQUENCE [LARGE SCALE GENOMIC DNA]</scope>
    <source>
        <strain evidence="1 2">WILCCON 0114</strain>
    </source>
</reference>
<accession>A0ABW8THG0</accession>
<name>A0ABW8THG0_9CLOT</name>
<sequence length="96" mass="10962">MDENNIFVRLSYKCKDENKNSEVEKKGLKTKIRNSSIPSQKYMIGGGVYNRKGGTIFFAAKNLKEVNEVTKNKDAFVKNSLVKYHIFIVPKTLGCR</sequence>
<dbReference type="EMBL" id="JBJIAA010000014">
    <property type="protein sequence ID" value="MFL0251976.1"/>
    <property type="molecule type" value="Genomic_DNA"/>
</dbReference>
<gene>
    <name evidence="1" type="ORF">ACJDT4_16270</name>
</gene>
<keyword evidence="2" id="KW-1185">Reference proteome</keyword>
<comment type="caution">
    <text evidence="1">The sequence shown here is derived from an EMBL/GenBank/DDBJ whole genome shotgun (WGS) entry which is preliminary data.</text>
</comment>
<organism evidence="1 2">
    <name type="scientific">Clostridium neuense</name>
    <dbReference type="NCBI Taxonomy" id="1728934"/>
    <lineage>
        <taxon>Bacteria</taxon>
        <taxon>Bacillati</taxon>
        <taxon>Bacillota</taxon>
        <taxon>Clostridia</taxon>
        <taxon>Eubacteriales</taxon>
        <taxon>Clostridiaceae</taxon>
        <taxon>Clostridium</taxon>
    </lineage>
</organism>
<protein>
    <submittedName>
        <fullName evidence="1">Uncharacterized protein</fullName>
    </submittedName>
</protein>
<dbReference type="Proteomes" id="UP001623592">
    <property type="component" value="Unassembled WGS sequence"/>
</dbReference>
<evidence type="ECO:0000313" key="1">
    <source>
        <dbReference type="EMBL" id="MFL0251976.1"/>
    </source>
</evidence>